<evidence type="ECO:0000313" key="1">
    <source>
        <dbReference type="EMBL" id="KFP72406.1"/>
    </source>
</evidence>
<reference evidence="1 2" key="1">
    <citation type="submission" date="2014-04" db="EMBL/GenBank/DDBJ databases">
        <title>Genome evolution of avian class.</title>
        <authorList>
            <person name="Zhang G."/>
            <person name="Li C."/>
        </authorList>
    </citation>
    <scope>NUCLEOTIDE SEQUENCE [LARGE SCALE GENOMIC DNA]</scope>
    <source>
        <strain evidence="1">BGI_N310</strain>
    </source>
</reference>
<protein>
    <submittedName>
        <fullName evidence="1">Protein FAM166A</fullName>
    </submittedName>
</protein>
<gene>
    <name evidence="1" type="ORF">N310_01388</name>
</gene>
<accession>A0A091N8E9</accession>
<dbReference type="AlphaFoldDB" id="A0A091N8E9"/>
<dbReference type="GO" id="GO:0005634">
    <property type="term" value="C:nucleus"/>
    <property type="evidence" value="ECO:0007669"/>
    <property type="project" value="TreeGrafter"/>
</dbReference>
<keyword evidence="2" id="KW-1185">Reference proteome</keyword>
<feature type="non-terminal residue" evidence="1">
    <location>
        <position position="90"/>
    </location>
</feature>
<name>A0A091N8E9_9PASS</name>
<dbReference type="InterPro" id="IPR052683">
    <property type="entry name" value="CIMIP2A"/>
</dbReference>
<dbReference type="Proteomes" id="UP000053537">
    <property type="component" value="Unassembled WGS sequence"/>
</dbReference>
<dbReference type="EMBL" id="KK825487">
    <property type="protein sequence ID" value="KFP72406.1"/>
    <property type="molecule type" value="Genomic_DNA"/>
</dbReference>
<proteinExistence type="predicted"/>
<sequence>GYTGYIPCFDYTRGLSYIPAVKKAVLSFDQKQIRSRNPPYTLGLRYPPSHWPEQRLHPSAGLTPSCPGCIPHLRLTYEDGTQGASQKEER</sequence>
<dbReference type="PANTHER" id="PTHR47299:SF1">
    <property type="entry name" value="PROTEIN FAM166A"/>
    <property type="match status" value="1"/>
</dbReference>
<evidence type="ECO:0000313" key="2">
    <source>
        <dbReference type="Proteomes" id="UP000053537"/>
    </source>
</evidence>
<feature type="non-terminal residue" evidence="1">
    <location>
        <position position="1"/>
    </location>
</feature>
<organism evidence="1 2">
    <name type="scientific">Acanthisitta chloris</name>
    <name type="common">rifleman</name>
    <dbReference type="NCBI Taxonomy" id="57068"/>
    <lineage>
        <taxon>Eukaryota</taxon>
        <taxon>Metazoa</taxon>
        <taxon>Chordata</taxon>
        <taxon>Craniata</taxon>
        <taxon>Vertebrata</taxon>
        <taxon>Euteleostomi</taxon>
        <taxon>Archelosauria</taxon>
        <taxon>Archosauria</taxon>
        <taxon>Dinosauria</taxon>
        <taxon>Saurischia</taxon>
        <taxon>Theropoda</taxon>
        <taxon>Coelurosauria</taxon>
        <taxon>Aves</taxon>
        <taxon>Neognathae</taxon>
        <taxon>Neoaves</taxon>
        <taxon>Telluraves</taxon>
        <taxon>Australaves</taxon>
        <taxon>Passeriformes</taxon>
        <taxon>Acanthisittidae</taxon>
        <taxon>Acanthisitta</taxon>
    </lineage>
</organism>
<dbReference type="PANTHER" id="PTHR47299">
    <property type="entry name" value="PROTEIN FAM166A"/>
    <property type="match status" value="1"/>
</dbReference>